<protein>
    <submittedName>
        <fullName evidence="18">Lariat debranching enzyme-like</fullName>
    </submittedName>
</protein>
<comment type="subcellular location">
    <subcellularLocation>
        <location evidence="4">Nucleus</location>
    </subcellularLocation>
</comment>
<dbReference type="InterPro" id="IPR037663">
    <property type="entry name" value="Mosmo"/>
</dbReference>
<evidence type="ECO:0000256" key="13">
    <source>
        <dbReference type="ARBA" id="ARBA00058627"/>
    </source>
</evidence>
<evidence type="ECO:0000256" key="3">
    <source>
        <dbReference type="ARBA" id="ARBA00001954"/>
    </source>
</evidence>
<dbReference type="Pfam" id="PF05011">
    <property type="entry name" value="DBR1"/>
    <property type="match status" value="1"/>
</dbReference>
<dbReference type="InterPro" id="IPR004843">
    <property type="entry name" value="Calcineurin-like_PHP"/>
</dbReference>
<dbReference type="InterPro" id="IPR041816">
    <property type="entry name" value="Dbr1_N"/>
</dbReference>
<keyword evidence="17" id="KW-1185">Reference proteome</keyword>
<comment type="similarity">
    <text evidence="5">Belongs to the lariat debranching enzyme family.</text>
</comment>
<comment type="cofactor">
    <cofactor evidence="2">
        <name>Zn(2+)</name>
        <dbReference type="ChEBI" id="CHEBI:29105"/>
    </cofactor>
</comment>
<comment type="function">
    <text evidence="13">Cleaves the 2'-5' phosphodiester linkage at the branch point of lariat intron pre-mRNAs after splicing and converts them into linear molecules that are subsequently degraded. It thereby facilitates ribonucleotide turnover.</text>
</comment>
<dbReference type="PANTHER" id="PTHR12849:SF0">
    <property type="entry name" value="LARIAT DEBRANCHING ENZYME"/>
    <property type="match status" value="1"/>
</dbReference>
<keyword evidence="7" id="KW-0479">Metal-binding</keyword>
<evidence type="ECO:0000313" key="18">
    <source>
        <dbReference type="RefSeq" id="XP_014479878.1"/>
    </source>
</evidence>
<feature type="transmembrane region" description="Helical" evidence="15">
    <location>
        <begin position="662"/>
        <end position="681"/>
    </location>
</feature>
<keyword evidence="6" id="KW-0507">mRNA processing</keyword>
<dbReference type="Proteomes" id="UP000515204">
    <property type="component" value="Unplaced"/>
</dbReference>
<dbReference type="Gene3D" id="3.60.21.10">
    <property type="match status" value="1"/>
</dbReference>
<dbReference type="RefSeq" id="XP_014479878.1">
    <property type="nucleotide sequence ID" value="XM_014624392.1"/>
</dbReference>
<feature type="domain" description="Lariat debranching enzyme C-terminal" evidence="16">
    <location>
        <begin position="235"/>
        <end position="375"/>
    </location>
</feature>
<dbReference type="GO" id="GO:0008419">
    <property type="term" value="F:RNA lariat debranching enzyme activity"/>
    <property type="evidence" value="ECO:0007669"/>
    <property type="project" value="TreeGrafter"/>
</dbReference>
<keyword evidence="11" id="KW-0464">Manganese</keyword>
<keyword evidence="15" id="KW-1133">Transmembrane helix</keyword>
<feature type="region of interest" description="Disordered" evidence="14">
    <location>
        <begin position="418"/>
        <end position="467"/>
    </location>
</feature>
<dbReference type="Pfam" id="PF18800">
    <property type="entry name" value="Atthog"/>
    <property type="match status" value="1"/>
</dbReference>
<proteinExistence type="inferred from homology"/>
<dbReference type="FunFam" id="3.60.21.10:FF:000035">
    <property type="entry name" value="Lariat debranching enzyme"/>
    <property type="match status" value="1"/>
</dbReference>
<evidence type="ECO:0000256" key="7">
    <source>
        <dbReference type="ARBA" id="ARBA00022723"/>
    </source>
</evidence>
<evidence type="ECO:0000256" key="4">
    <source>
        <dbReference type="ARBA" id="ARBA00004123"/>
    </source>
</evidence>
<evidence type="ECO:0000256" key="6">
    <source>
        <dbReference type="ARBA" id="ARBA00022664"/>
    </source>
</evidence>
<feature type="transmembrane region" description="Helical" evidence="15">
    <location>
        <begin position="498"/>
        <end position="519"/>
    </location>
</feature>
<dbReference type="PANTHER" id="PTHR12849">
    <property type="entry name" value="RNA LARIAT DEBRANCHING ENZYME"/>
    <property type="match status" value="1"/>
</dbReference>
<accession>A0A6P3XPI6</accession>
<feature type="compositionally biased region" description="Polar residues" evidence="14">
    <location>
        <begin position="428"/>
        <end position="439"/>
    </location>
</feature>
<dbReference type="InterPro" id="IPR007708">
    <property type="entry name" value="DBR1_C"/>
</dbReference>
<evidence type="ECO:0000256" key="14">
    <source>
        <dbReference type="SAM" id="MobiDB-lite"/>
    </source>
</evidence>
<evidence type="ECO:0000313" key="17">
    <source>
        <dbReference type="Proteomes" id="UP000515204"/>
    </source>
</evidence>
<name>A0A6P3XPI6_DINQU</name>
<dbReference type="GO" id="GO:0005634">
    <property type="term" value="C:nucleus"/>
    <property type="evidence" value="ECO:0007669"/>
    <property type="project" value="UniProtKB-SubCell"/>
</dbReference>
<dbReference type="OrthoDB" id="407609at2759"/>
<keyword evidence="8" id="KW-0378">Hydrolase</keyword>
<evidence type="ECO:0000256" key="1">
    <source>
        <dbReference type="ARBA" id="ARBA00001936"/>
    </source>
</evidence>
<evidence type="ECO:0000256" key="10">
    <source>
        <dbReference type="ARBA" id="ARBA00023004"/>
    </source>
</evidence>
<keyword evidence="12" id="KW-0539">Nucleus</keyword>
<dbReference type="GeneID" id="106747108"/>
<feature type="transmembrane region" description="Helical" evidence="15">
    <location>
        <begin position="586"/>
        <end position="608"/>
    </location>
</feature>
<dbReference type="SUPFAM" id="SSF56300">
    <property type="entry name" value="Metallo-dependent phosphatases"/>
    <property type="match status" value="1"/>
</dbReference>
<dbReference type="FunFam" id="1.20.140.150:FF:000006">
    <property type="entry name" value="uncharacterized protein C16orf52 homolog"/>
    <property type="match status" value="1"/>
</dbReference>
<dbReference type="InterPro" id="IPR029052">
    <property type="entry name" value="Metallo-depent_PP-like"/>
</dbReference>
<dbReference type="AlphaFoldDB" id="A0A6P3XPI6"/>
<evidence type="ECO:0000256" key="2">
    <source>
        <dbReference type="ARBA" id="ARBA00001947"/>
    </source>
</evidence>
<dbReference type="Pfam" id="PF00149">
    <property type="entry name" value="Metallophos"/>
    <property type="match status" value="1"/>
</dbReference>
<evidence type="ECO:0000256" key="12">
    <source>
        <dbReference type="ARBA" id="ARBA00023242"/>
    </source>
</evidence>
<feature type="transmembrane region" description="Helical" evidence="15">
    <location>
        <begin position="526"/>
        <end position="547"/>
    </location>
</feature>
<evidence type="ECO:0000256" key="11">
    <source>
        <dbReference type="ARBA" id="ARBA00023211"/>
    </source>
</evidence>
<dbReference type="KEGG" id="dqu:106747108"/>
<comment type="cofactor">
    <cofactor evidence="1">
        <name>Mn(2+)</name>
        <dbReference type="ChEBI" id="CHEBI:29035"/>
    </cofactor>
</comment>
<dbReference type="CDD" id="cd00844">
    <property type="entry name" value="MPP_Dbr1_N"/>
    <property type="match status" value="1"/>
</dbReference>
<organism evidence="17 18">
    <name type="scientific">Dinoponera quadriceps</name>
    <name type="common">South American ant</name>
    <dbReference type="NCBI Taxonomy" id="609295"/>
    <lineage>
        <taxon>Eukaryota</taxon>
        <taxon>Metazoa</taxon>
        <taxon>Ecdysozoa</taxon>
        <taxon>Arthropoda</taxon>
        <taxon>Hexapoda</taxon>
        <taxon>Insecta</taxon>
        <taxon>Pterygota</taxon>
        <taxon>Neoptera</taxon>
        <taxon>Endopterygota</taxon>
        <taxon>Hymenoptera</taxon>
        <taxon>Apocrita</taxon>
        <taxon>Aculeata</taxon>
        <taxon>Formicoidea</taxon>
        <taxon>Formicidae</taxon>
        <taxon>Ponerinae</taxon>
        <taxon>Ponerini</taxon>
        <taxon>Dinoponera</taxon>
    </lineage>
</organism>
<comment type="cofactor">
    <cofactor evidence="3">
        <name>Fe(2+)</name>
        <dbReference type="ChEBI" id="CHEBI:29033"/>
    </cofactor>
</comment>
<dbReference type="GO" id="GO:0000398">
    <property type="term" value="P:mRNA splicing, via spliceosome"/>
    <property type="evidence" value="ECO:0007669"/>
    <property type="project" value="TreeGrafter"/>
</dbReference>
<reference evidence="18" key="1">
    <citation type="submission" date="2025-08" db="UniProtKB">
        <authorList>
            <consortium name="RefSeq"/>
        </authorList>
    </citation>
    <scope>IDENTIFICATION</scope>
</reference>
<dbReference type="GO" id="GO:0046872">
    <property type="term" value="F:metal ion binding"/>
    <property type="evidence" value="ECO:0007669"/>
    <property type="project" value="UniProtKB-KW"/>
</dbReference>
<evidence type="ECO:0000256" key="5">
    <source>
        <dbReference type="ARBA" id="ARBA00006045"/>
    </source>
</evidence>
<evidence type="ECO:0000256" key="9">
    <source>
        <dbReference type="ARBA" id="ARBA00022833"/>
    </source>
</evidence>
<evidence type="ECO:0000256" key="8">
    <source>
        <dbReference type="ARBA" id="ARBA00022801"/>
    </source>
</evidence>
<dbReference type="SMART" id="SM01124">
    <property type="entry name" value="DBR1"/>
    <property type="match status" value="1"/>
</dbReference>
<evidence type="ECO:0000259" key="16">
    <source>
        <dbReference type="SMART" id="SM01124"/>
    </source>
</evidence>
<evidence type="ECO:0000256" key="15">
    <source>
        <dbReference type="SAM" id="Phobius"/>
    </source>
</evidence>
<keyword evidence="9" id="KW-0862">Zinc</keyword>
<sequence>MRIAVEGCAHGELEIIYNTIQEIEKVDGRKIDLLICCGDFQATRNLSDLECMAISDKYKDMCTFYKYYSGEKEAPVLTVFIGGNHEASNHLQELPYGGWVAPNIFYLGYAGVIQVAGVRIAGLSGIYKSQHWMQGHHEKPPYTDQTLRSVYHVRNLEIFRLKQLSGKIDIFLSHDWPAGVTKYGDEDALLKRKPFFRSDIESNTLGSPPCMELLEQLYPSYWFSAHLHCKFAAIIPKKGEEARVTKFLALDKCLPKRKFLQVLEVRSQQESPLRLSYDLEWLTILYLTNHLLSVKTSMHSMPGRYGSGRWMYTPTAKERQTVYEKFDCDLQVPLNFTRTAQPYDPSADAPIEPPRLTINDQTTRFCQTLGIDDPSTLLQIIANSKEIRSGEMSINMSSVQPMEISTFDEEGELLSSFEEHSSSKCLSGETSPVNSPKSNNGDDEYDDSADVNTSENVPDDSANDSTTFVDSAFTDDGNVQCVQTEPNCKKFKRRNYSLYSNTLVIFYEGIISTQLLTVLKAKMDKLTIISGILFLAADIFAIASLAMPDWIITDIGGDTRLGLMISCMTLHNRPQVCYKSDLQSEWLMALVFIFVGCILITATIILLVSSHWDRNVIPYARWVGFGAMVLFCYAAVIFPMGFHIDEIGGQPYQLPNSHQVGISYILFVLALWITVISELFAGKVCLPHF</sequence>
<keyword evidence="15" id="KW-0812">Transmembrane</keyword>
<keyword evidence="15" id="KW-0472">Membrane</keyword>
<gene>
    <name evidence="18" type="primary">LOC106747108</name>
</gene>
<feature type="transmembrane region" description="Helical" evidence="15">
    <location>
        <begin position="620"/>
        <end position="642"/>
    </location>
</feature>
<keyword evidence="10" id="KW-0408">Iron</keyword>